<dbReference type="Gene3D" id="3.10.180.10">
    <property type="entry name" value="2,3-Dihydroxybiphenyl 1,2-Dioxygenase, domain 1"/>
    <property type="match status" value="1"/>
</dbReference>
<dbReference type="KEGG" id="pll:I858_005615"/>
<dbReference type="STRING" id="1302659.I858_005615"/>
<feature type="domain" description="Glyoxalase-like" evidence="1">
    <location>
        <begin position="3"/>
        <end position="189"/>
    </location>
</feature>
<accession>A0A1B1RZY7</accession>
<evidence type="ECO:0000313" key="2">
    <source>
        <dbReference type="EMBL" id="ANU26500.1"/>
    </source>
</evidence>
<dbReference type="Pfam" id="PF13468">
    <property type="entry name" value="Glyoxalase_3"/>
    <property type="match status" value="1"/>
</dbReference>
<name>A0A1B1RZY7_9BACL</name>
<gene>
    <name evidence="2" type="ORF">I858_005615</name>
</gene>
<dbReference type="SUPFAM" id="SSF54593">
    <property type="entry name" value="Glyoxalase/Bleomycin resistance protein/Dihydroxybiphenyl dioxygenase"/>
    <property type="match status" value="1"/>
</dbReference>
<dbReference type="RefSeq" id="WP_049693962.1">
    <property type="nucleotide sequence ID" value="NZ_CP016540.2"/>
</dbReference>
<reference evidence="2" key="1">
    <citation type="submission" date="2016-10" db="EMBL/GenBank/DDBJ databases">
        <authorList>
            <person name="See-Too W.S."/>
        </authorList>
    </citation>
    <scope>NUCLEOTIDE SEQUENCE</scope>
    <source>
        <strain evidence="2">L10.15</strain>
    </source>
</reference>
<dbReference type="InterPro" id="IPR029068">
    <property type="entry name" value="Glyas_Bleomycin-R_OHBP_Dase"/>
</dbReference>
<evidence type="ECO:0000313" key="3">
    <source>
        <dbReference type="Proteomes" id="UP000053354"/>
    </source>
</evidence>
<dbReference type="OrthoDB" id="9111355at2"/>
<dbReference type="Proteomes" id="UP000053354">
    <property type="component" value="Chromosome"/>
</dbReference>
<organism evidence="2 3">
    <name type="scientific">Planococcus versutus</name>
    <dbReference type="NCBI Taxonomy" id="1302659"/>
    <lineage>
        <taxon>Bacteria</taxon>
        <taxon>Bacillati</taxon>
        <taxon>Bacillota</taxon>
        <taxon>Bacilli</taxon>
        <taxon>Bacillales</taxon>
        <taxon>Caryophanaceae</taxon>
        <taxon>Planococcus</taxon>
    </lineage>
</organism>
<protein>
    <recommendedName>
        <fullName evidence="1">Glyoxalase-like domain-containing protein</fullName>
    </recommendedName>
</protein>
<dbReference type="AlphaFoldDB" id="A0A1B1RZY7"/>
<dbReference type="InterPro" id="IPR025870">
    <property type="entry name" value="Glyoxalase-like_dom"/>
</dbReference>
<evidence type="ECO:0000259" key="1">
    <source>
        <dbReference type="Pfam" id="PF13468"/>
    </source>
</evidence>
<sequence>MNLDHIVHFVRNDTRETASYWQEKGLPASLGGQHIGWGTQNVLLYLQDCYIEWLSVEKLEIANDADHPLTRLLMHDQIGFGTICLRTKNISDVNKILQERGIETTGVLDAQRQTTDGELIKWKMLFIVEQVSSSLPSPFFIEWQETDDQRYNKLRNKGAIRAVNEKLTMDRCVFGVWNPEETEKLWKKIIGDNLKLENCRIEFRKTDQPKERLEEVYFSEGTEELKFEQGRYWLPRLELDKKETMIK</sequence>
<keyword evidence="3" id="KW-1185">Reference proteome</keyword>
<dbReference type="PANTHER" id="PTHR40265">
    <property type="entry name" value="BLL2707 PROTEIN"/>
    <property type="match status" value="1"/>
</dbReference>
<dbReference type="PANTHER" id="PTHR40265:SF1">
    <property type="entry name" value="GLYOXALASE-LIKE DOMAIN-CONTAINING PROTEIN"/>
    <property type="match status" value="1"/>
</dbReference>
<proteinExistence type="predicted"/>
<dbReference type="EMBL" id="CP016540">
    <property type="protein sequence ID" value="ANU26500.1"/>
    <property type="molecule type" value="Genomic_DNA"/>
</dbReference>